<protein>
    <submittedName>
        <fullName evidence="3">Putative assembly protein</fullName>
    </submittedName>
</protein>
<name>A0A1X7A277_9RHOB</name>
<evidence type="ECO:0000259" key="2">
    <source>
        <dbReference type="Pfam" id="PF05170"/>
    </source>
</evidence>
<reference evidence="3 4" key="1">
    <citation type="submission" date="2017-03" db="EMBL/GenBank/DDBJ databases">
        <authorList>
            <person name="Afonso C.L."/>
            <person name="Miller P.J."/>
            <person name="Scott M.A."/>
            <person name="Spackman E."/>
            <person name="Goraichik I."/>
            <person name="Dimitrov K.M."/>
            <person name="Suarez D.L."/>
            <person name="Swayne D.E."/>
        </authorList>
    </citation>
    <scope>NUCLEOTIDE SEQUENCE [LARGE SCALE GENOMIC DNA]</scope>
    <source>
        <strain evidence="3 4">CECT 7450</strain>
    </source>
</reference>
<evidence type="ECO:0000256" key="1">
    <source>
        <dbReference type="SAM" id="MobiDB-lite"/>
    </source>
</evidence>
<dbReference type="InterPro" id="IPR007844">
    <property type="entry name" value="AsmA"/>
</dbReference>
<feature type="region of interest" description="Disordered" evidence="1">
    <location>
        <begin position="342"/>
        <end position="365"/>
    </location>
</feature>
<dbReference type="InterPro" id="IPR052894">
    <property type="entry name" value="AsmA-related"/>
</dbReference>
<proteinExistence type="predicted"/>
<dbReference type="PANTHER" id="PTHR30441">
    <property type="entry name" value="DUF748 DOMAIN-CONTAINING PROTEIN"/>
    <property type="match status" value="1"/>
</dbReference>
<dbReference type="GO" id="GO:0090313">
    <property type="term" value="P:regulation of protein targeting to membrane"/>
    <property type="evidence" value="ECO:0007669"/>
    <property type="project" value="TreeGrafter"/>
</dbReference>
<evidence type="ECO:0000313" key="4">
    <source>
        <dbReference type="Proteomes" id="UP000193061"/>
    </source>
</evidence>
<feature type="domain" description="AsmA" evidence="2">
    <location>
        <begin position="7"/>
        <end position="192"/>
    </location>
</feature>
<feature type="domain" description="AsmA" evidence="2">
    <location>
        <begin position="295"/>
        <end position="538"/>
    </location>
</feature>
<dbReference type="RefSeq" id="WP_085807338.1">
    <property type="nucleotide sequence ID" value="NZ_FWFX01000015.1"/>
</dbReference>
<dbReference type="AlphaFoldDB" id="A0A1X7A277"/>
<accession>A0A1X7A277</accession>
<dbReference type="PANTHER" id="PTHR30441:SF4">
    <property type="entry name" value="PROTEIN ASMA"/>
    <property type="match status" value="1"/>
</dbReference>
<organism evidence="3 4">
    <name type="scientific">Roseovarius albus</name>
    <dbReference type="NCBI Taxonomy" id="1247867"/>
    <lineage>
        <taxon>Bacteria</taxon>
        <taxon>Pseudomonadati</taxon>
        <taxon>Pseudomonadota</taxon>
        <taxon>Alphaproteobacteria</taxon>
        <taxon>Rhodobacterales</taxon>
        <taxon>Roseobacteraceae</taxon>
        <taxon>Roseovarius</taxon>
    </lineage>
</organism>
<dbReference type="Proteomes" id="UP000193061">
    <property type="component" value="Unassembled WGS sequence"/>
</dbReference>
<dbReference type="Pfam" id="PF05170">
    <property type="entry name" value="AsmA"/>
    <property type="match status" value="2"/>
</dbReference>
<sequence length="658" mass="69473">MRFLLRLIGLLVIVAVVAVASLLLLPGDRIAHIAADRISEATGRKVNLSGQTKVTFFPVLGVSTGAVTVANADWSDGPPMFQADSLKVGVTVSALWGGDIKITGLEAARPQIYLERAKDGRVNWELGVEGVAPSGQSDGGEAGPAQSAPLALTLDRALITNASLTYKDGASGNVFQMEKMDFDLRWPDYDGVATFEAMLHPQGDAVEISGNLNKVGDFIAGKISELDFKVSAPGGEISFAGRASTAPQLAGQFDADVSDTSRFLTALSGTGVEIPRGLGRAISAQAGLTITQDMRIALRDTLLTLDNNQLTGAADVNLGGAKPKINMQLRAGALDLTGLSANNESASSSGGGSGESGNPKSSGWSKEPIEVDALGLFDGQIALTADSIDLGDFKLGNTRTMVALDRSRMVFDLRELQAYDGSITGEFVMNNRSGLSVGGKMNVAGLNLETFLSDAIDVSRLSGSANGNISFLGVGNSLYAIMNSLKGEGALSTGRGVISGFDLDKLMRSGNVTGGTTVFDSMSASFTINKGNLQNNDLLMKLPLAKAEGKGRIGLGAQDIDYLFTPILLEGEARKGFAIPVRIRGPWSNPRIKPDLEKAIDLNFKEEKKKIESKAQDEVNRLLEDELDVKAEEGESIEDAVKKGIEKEIGKELLKLFD</sequence>
<evidence type="ECO:0000313" key="3">
    <source>
        <dbReference type="EMBL" id="SLN68516.1"/>
    </source>
</evidence>
<dbReference type="GO" id="GO:0005886">
    <property type="term" value="C:plasma membrane"/>
    <property type="evidence" value="ECO:0007669"/>
    <property type="project" value="TreeGrafter"/>
</dbReference>
<dbReference type="EMBL" id="FWFX01000015">
    <property type="protein sequence ID" value="SLN68516.1"/>
    <property type="molecule type" value="Genomic_DNA"/>
</dbReference>
<keyword evidence="4" id="KW-1185">Reference proteome</keyword>
<gene>
    <name evidence="3" type="ORF">ROA7450_03673</name>
</gene>
<dbReference type="OrthoDB" id="5439561at2"/>